<proteinExistence type="predicted"/>
<feature type="chain" id="PRO_5026212418" evidence="2">
    <location>
        <begin position="17"/>
        <end position="121"/>
    </location>
</feature>
<evidence type="ECO:0000313" key="4">
    <source>
        <dbReference type="Proteomes" id="UP000799291"/>
    </source>
</evidence>
<feature type="region of interest" description="Disordered" evidence="1">
    <location>
        <begin position="51"/>
        <end position="106"/>
    </location>
</feature>
<accession>A0A6G1IPY8</accession>
<organism evidence="3 4">
    <name type="scientific">Lentithecium fluviatile CBS 122367</name>
    <dbReference type="NCBI Taxonomy" id="1168545"/>
    <lineage>
        <taxon>Eukaryota</taxon>
        <taxon>Fungi</taxon>
        <taxon>Dikarya</taxon>
        <taxon>Ascomycota</taxon>
        <taxon>Pezizomycotina</taxon>
        <taxon>Dothideomycetes</taxon>
        <taxon>Pleosporomycetidae</taxon>
        <taxon>Pleosporales</taxon>
        <taxon>Massarineae</taxon>
        <taxon>Lentitheciaceae</taxon>
        <taxon>Lentithecium</taxon>
    </lineage>
</organism>
<protein>
    <submittedName>
        <fullName evidence="3">Uncharacterized protein</fullName>
    </submittedName>
</protein>
<keyword evidence="4" id="KW-1185">Reference proteome</keyword>
<dbReference type="AlphaFoldDB" id="A0A6G1IPY8"/>
<evidence type="ECO:0000313" key="3">
    <source>
        <dbReference type="EMBL" id="KAF2679939.1"/>
    </source>
</evidence>
<dbReference type="Proteomes" id="UP000799291">
    <property type="component" value="Unassembled WGS sequence"/>
</dbReference>
<keyword evidence="2" id="KW-0732">Signal</keyword>
<reference evidence="3" key="1">
    <citation type="journal article" date="2020" name="Stud. Mycol.">
        <title>101 Dothideomycetes genomes: a test case for predicting lifestyles and emergence of pathogens.</title>
        <authorList>
            <person name="Haridas S."/>
            <person name="Albert R."/>
            <person name="Binder M."/>
            <person name="Bloem J."/>
            <person name="Labutti K."/>
            <person name="Salamov A."/>
            <person name="Andreopoulos B."/>
            <person name="Baker S."/>
            <person name="Barry K."/>
            <person name="Bills G."/>
            <person name="Bluhm B."/>
            <person name="Cannon C."/>
            <person name="Castanera R."/>
            <person name="Culley D."/>
            <person name="Daum C."/>
            <person name="Ezra D."/>
            <person name="Gonzalez J."/>
            <person name="Henrissat B."/>
            <person name="Kuo A."/>
            <person name="Liang C."/>
            <person name="Lipzen A."/>
            <person name="Lutzoni F."/>
            <person name="Magnuson J."/>
            <person name="Mondo S."/>
            <person name="Nolan M."/>
            <person name="Ohm R."/>
            <person name="Pangilinan J."/>
            <person name="Park H.-J."/>
            <person name="Ramirez L."/>
            <person name="Alfaro M."/>
            <person name="Sun H."/>
            <person name="Tritt A."/>
            <person name="Yoshinaga Y."/>
            <person name="Zwiers L.-H."/>
            <person name="Turgeon B."/>
            <person name="Goodwin S."/>
            <person name="Spatafora J."/>
            <person name="Crous P."/>
            <person name="Grigoriev I."/>
        </authorList>
    </citation>
    <scope>NUCLEOTIDE SEQUENCE</scope>
    <source>
        <strain evidence="3">CBS 122367</strain>
    </source>
</reference>
<gene>
    <name evidence="3" type="ORF">K458DRAFT_393504</name>
</gene>
<name>A0A6G1IPY8_9PLEO</name>
<evidence type="ECO:0000256" key="2">
    <source>
        <dbReference type="SAM" id="SignalP"/>
    </source>
</evidence>
<feature type="signal peptide" evidence="2">
    <location>
        <begin position="1"/>
        <end position="16"/>
    </location>
</feature>
<dbReference type="EMBL" id="MU005600">
    <property type="protein sequence ID" value="KAF2679939.1"/>
    <property type="molecule type" value="Genomic_DNA"/>
</dbReference>
<sequence>MRISITHLLLLGSVLAAPIQDVNRAVKVSEDDSLIARDLFHLFEHAIVPLKPKPVGHPSGPDAPAPPVRPGGPDTIPPNDGPEPLRPLDPDIPKPKPPTRPINGYLLKICAPPKEGHIPKN</sequence>
<evidence type="ECO:0000256" key="1">
    <source>
        <dbReference type="SAM" id="MobiDB-lite"/>
    </source>
</evidence>
<feature type="compositionally biased region" description="Pro residues" evidence="1">
    <location>
        <begin position="61"/>
        <end position="85"/>
    </location>
</feature>